<name>A0A2D2AWG7_9CAUL</name>
<dbReference type="InterPro" id="IPR000073">
    <property type="entry name" value="AB_hydrolase_1"/>
</dbReference>
<dbReference type="AlphaFoldDB" id="A0A2D2AWG7"/>
<gene>
    <name evidence="2" type="ORF">CSW64_07945</name>
</gene>
<evidence type="ECO:0000259" key="1">
    <source>
        <dbReference type="Pfam" id="PF12146"/>
    </source>
</evidence>
<protein>
    <submittedName>
        <fullName evidence="2">Lysophospholipase</fullName>
    </submittedName>
</protein>
<dbReference type="PROSITE" id="PS51257">
    <property type="entry name" value="PROKAR_LIPOPROTEIN"/>
    <property type="match status" value="1"/>
</dbReference>
<dbReference type="InterPro" id="IPR051044">
    <property type="entry name" value="MAG_DAG_Lipase"/>
</dbReference>
<evidence type="ECO:0000313" key="2">
    <source>
        <dbReference type="EMBL" id="ATQ42350.1"/>
    </source>
</evidence>
<reference evidence="2 3" key="1">
    <citation type="submission" date="2017-10" db="EMBL/GenBank/DDBJ databases">
        <title>Genome sequence of Caulobacter mirabilis FWC38.</title>
        <authorList>
            <person name="Fiebig A."/>
            <person name="Crosson S."/>
        </authorList>
    </citation>
    <scope>NUCLEOTIDE SEQUENCE [LARGE SCALE GENOMIC DNA]</scope>
    <source>
        <strain evidence="2 3">FWC 38</strain>
    </source>
</reference>
<sequence>MNRRALLISAGAAGLSACAPTVQLAGLPGPEFRGPRFEDDVFVSFDGAHLGLTTWKAEGQAKAVVVALHGMNDYANAFHFAAPVWARAGVTTYAFDQRGFGRSPQRGVWGGEALMTEDLRICVDVVRRLHPDLPVTVIGESMGGAAAIVAFASQRPPDAHRLALMAPAVWGWSSQPLPYKTALWFTAHVAGSTVLKPPRWITDRVQPTDNYDELIAMGRDRLMIWGARNDTLYGLVDLMEMAWAGVGRLAVPTAYFYGARDEIIPQEPTFESARRLKPSDRSAYYADGWHLLSRDKQRDRVIGDLQSWILDPAAAFPSDPPTIPTAPAARRRPAV</sequence>
<dbReference type="OrthoDB" id="9806902at2"/>
<dbReference type="Gene3D" id="3.40.50.1820">
    <property type="entry name" value="alpha/beta hydrolase"/>
    <property type="match status" value="1"/>
</dbReference>
<dbReference type="InterPro" id="IPR029058">
    <property type="entry name" value="AB_hydrolase_fold"/>
</dbReference>
<dbReference type="Pfam" id="PF12146">
    <property type="entry name" value="Hydrolase_4"/>
    <property type="match status" value="1"/>
</dbReference>
<proteinExistence type="predicted"/>
<dbReference type="KEGG" id="cmb:CSW64_07945"/>
<dbReference type="Proteomes" id="UP000228945">
    <property type="component" value="Chromosome"/>
</dbReference>
<dbReference type="PRINTS" id="PR00111">
    <property type="entry name" value="ABHYDROLASE"/>
</dbReference>
<dbReference type="InterPro" id="IPR022742">
    <property type="entry name" value="Hydrolase_4"/>
</dbReference>
<dbReference type="PANTHER" id="PTHR11614">
    <property type="entry name" value="PHOSPHOLIPASE-RELATED"/>
    <property type="match status" value="1"/>
</dbReference>
<keyword evidence="3" id="KW-1185">Reference proteome</keyword>
<feature type="domain" description="Serine aminopeptidase S33" evidence="1">
    <location>
        <begin position="60"/>
        <end position="296"/>
    </location>
</feature>
<dbReference type="RefSeq" id="WP_099621607.1">
    <property type="nucleotide sequence ID" value="NZ_CP024201.1"/>
</dbReference>
<accession>A0A2D2AWG7</accession>
<organism evidence="2 3">
    <name type="scientific">Caulobacter mirabilis</name>
    <dbReference type="NCBI Taxonomy" id="69666"/>
    <lineage>
        <taxon>Bacteria</taxon>
        <taxon>Pseudomonadati</taxon>
        <taxon>Pseudomonadota</taxon>
        <taxon>Alphaproteobacteria</taxon>
        <taxon>Caulobacterales</taxon>
        <taxon>Caulobacteraceae</taxon>
        <taxon>Caulobacter</taxon>
    </lineage>
</organism>
<dbReference type="SUPFAM" id="SSF53474">
    <property type="entry name" value="alpha/beta-Hydrolases"/>
    <property type="match status" value="1"/>
</dbReference>
<evidence type="ECO:0000313" key="3">
    <source>
        <dbReference type="Proteomes" id="UP000228945"/>
    </source>
</evidence>
<dbReference type="EMBL" id="CP024201">
    <property type="protein sequence ID" value="ATQ42350.1"/>
    <property type="molecule type" value="Genomic_DNA"/>
</dbReference>